<dbReference type="STRING" id="135651.G0MDD3"/>
<name>G0MDD3_CAEBE</name>
<keyword evidence="2" id="KW-0863">Zinc-finger</keyword>
<feature type="compositionally biased region" description="Basic and acidic residues" evidence="4">
    <location>
        <begin position="311"/>
        <end position="322"/>
    </location>
</feature>
<sequence>MNHLKKYFPGAMGDWRPGSSKEEAWIPISDEKKLRVIIENSTGFQVDCEVVRKDPAMVEKKVDYNTVNDVLMEIFQILSEKKDVGHIKKFVILEESVQFLEKFLNPLVEDFHASREENGEYRITFGYNKEIQVSYKVDAVGESQMVFEVNVEVCQKESTDSSDSDRSQSGRSYDSRNKNRKSDSTESHSSRSRSRSPIRRSSSHRSDRDRSTSRRRGQSKRSSPHFSDSDDSRSRRYKGRSRRPSSNRSYRDDWRLRIRDRSRRSYSGDSDVDRSRSPHERSKRKRSRDRSHRSRSHHRRNKRSRNHKRRSDSSHSESDRSRFRSRHSRSRRSRNHKRKSDSSHSDSDRSRHSRSERNRCPVHKKTSHSSHSKRDRSRSRHDRSKERRPPSPKNYLPSDACEPLYREIVNILKNKPNVGYTRKYVLTKNDIPNIAAFVLPLEKRFNVTRGSGQTIISLDEARDIQVSYEEVKQHFVHLVTNYKIVIRVCKKVKKNPNAPADDFIDTPFEHIFDEIDKMICTNAAPGRSMNFVLPRGQISSALDFMKPLEKRFNVTRQNDNVCFVPLSFKKIVRVLCHEWKRSLQSVKPPDTFRIIIGSMNKAKALAILKEKSRLVEEQANRMPTQETENGSVEETENMKKIDEEKKMES</sequence>
<feature type="compositionally biased region" description="Basic residues" evidence="4">
    <location>
        <begin position="281"/>
        <end position="310"/>
    </location>
</feature>
<proteinExistence type="predicted"/>
<feature type="compositionally biased region" description="Basic residues" evidence="4">
    <location>
        <begin position="235"/>
        <end position="245"/>
    </location>
</feature>
<keyword evidence="3" id="KW-0862">Zinc</keyword>
<feature type="compositionally biased region" description="Basic residues" evidence="4">
    <location>
        <begin position="213"/>
        <end position="223"/>
    </location>
</feature>
<dbReference type="EMBL" id="GL379790">
    <property type="protein sequence ID" value="EGT49511.1"/>
    <property type="molecule type" value="Genomic_DNA"/>
</dbReference>
<dbReference type="Proteomes" id="UP000008068">
    <property type="component" value="Unassembled WGS sequence"/>
</dbReference>
<feature type="region of interest" description="Disordered" evidence="4">
    <location>
        <begin position="616"/>
        <end position="649"/>
    </location>
</feature>
<dbReference type="PANTHER" id="PTHR17614:SF14">
    <property type="entry name" value="G PATCH DOMAIN-CONTAINING PROTEIN 8-LIKE ISOFORM X5"/>
    <property type="match status" value="1"/>
</dbReference>
<evidence type="ECO:0000256" key="3">
    <source>
        <dbReference type="ARBA" id="ARBA00022833"/>
    </source>
</evidence>
<dbReference type="AlphaFoldDB" id="G0MDD3"/>
<organism evidence="6">
    <name type="scientific">Caenorhabditis brenneri</name>
    <name type="common">Nematode worm</name>
    <dbReference type="NCBI Taxonomy" id="135651"/>
    <lineage>
        <taxon>Eukaryota</taxon>
        <taxon>Metazoa</taxon>
        <taxon>Ecdysozoa</taxon>
        <taxon>Nematoda</taxon>
        <taxon>Chromadorea</taxon>
        <taxon>Rhabditida</taxon>
        <taxon>Rhabditina</taxon>
        <taxon>Rhabditomorpha</taxon>
        <taxon>Rhabditoidea</taxon>
        <taxon>Rhabditidae</taxon>
        <taxon>Peloderinae</taxon>
        <taxon>Caenorhabditis</taxon>
    </lineage>
</organism>
<reference evidence="6" key="1">
    <citation type="submission" date="2011-07" db="EMBL/GenBank/DDBJ databases">
        <authorList>
            <consortium name="Caenorhabditis brenneri Sequencing and Analysis Consortium"/>
            <person name="Wilson R.K."/>
        </authorList>
    </citation>
    <scope>NUCLEOTIDE SEQUENCE [LARGE SCALE GENOMIC DNA]</scope>
    <source>
        <strain evidence="6">PB2801</strain>
    </source>
</reference>
<feature type="compositionally biased region" description="Basic and acidic residues" evidence="4">
    <location>
        <begin position="636"/>
        <end position="649"/>
    </location>
</feature>
<keyword evidence="6" id="KW-1185">Reference proteome</keyword>
<dbReference type="GO" id="GO:0005634">
    <property type="term" value="C:nucleus"/>
    <property type="evidence" value="ECO:0007669"/>
    <property type="project" value="TreeGrafter"/>
</dbReference>
<evidence type="ECO:0000256" key="4">
    <source>
        <dbReference type="SAM" id="MobiDB-lite"/>
    </source>
</evidence>
<feature type="compositionally biased region" description="Basic and acidic residues" evidence="4">
    <location>
        <begin position="156"/>
        <end position="189"/>
    </location>
</feature>
<feature type="compositionally biased region" description="Basic and acidic residues" evidence="4">
    <location>
        <begin position="340"/>
        <end position="359"/>
    </location>
</feature>
<evidence type="ECO:0000313" key="5">
    <source>
        <dbReference type="EMBL" id="EGT49511.1"/>
    </source>
</evidence>
<dbReference type="HOGENOM" id="CLU_422260_0_0_1"/>
<accession>G0MDD3</accession>
<dbReference type="PANTHER" id="PTHR17614">
    <property type="entry name" value="ZINC FINGER-CONTAINING"/>
    <property type="match status" value="1"/>
</dbReference>
<feature type="compositionally biased region" description="Basic residues" evidence="4">
    <location>
        <begin position="323"/>
        <end position="339"/>
    </location>
</feature>
<feature type="compositionally biased region" description="Basic residues" evidence="4">
    <location>
        <begin position="190"/>
        <end position="203"/>
    </location>
</feature>
<evidence type="ECO:0000256" key="1">
    <source>
        <dbReference type="ARBA" id="ARBA00022723"/>
    </source>
</evidence>
<dbReference type="GO" id="GO:0008270">
    <property type="term" value="F:zinc ion binding"/>
    <property type="evidence" value="ECO:0007669"/>
    <property type="project" value="UniProtKB-KW"/>
</dbReference>
<dbReference type="InParanoid" id="G0MDD3"/>
<feature type="region of interest" description="Disordered" evidence="4">
    <location>
        <begin position="262"/>
        <end position="399"/>
    </location>
</feature>
<gene>
    <name evidence="5" type="ORF">CAEBREN_18522</name>
</gene>
<feature type="region of interest" description="Disordered" evidence="4">
    <location>
        <begin position="156"/>
        <end position="249"/>
    </location>
</feature>
<feature type="compositionally biased region" description="Basic residues" evidence="4">
    <location>
        <begin position="360"/>
        <end position="382"/>
    </location>
</feature>
<dbReference type="InterPro" id="IPR052445">
    <property type="entry name" value="ZnF-G_patch_domain"/>
</dbReference>
<evidence type="ECO:0000256" key="2">
    <source>
        <dbReference type="ARBA" id="ARBA00022771"/>
    </source>
</evidence>
<protein>
    <submittedName>
        <fullName evidence="5">Uncharacterized protein</fullName>
    </submittedName>
</protein>
<evidence type="ECO:0000313" key="6">
    <source>
        <dbReference type="Proteomes" id="UP000008068"/>
    </source>
</evidence>
<keyword evidence="1" id="KW-0479">Metal-binding</keyword>
<feature type="compositionally biased region" description="Basic and acidic residues" evidence="4">
    <location>
        <begin position="271"/>
        <end position="280"/>
    </location>
</feature>
<feature type="compositionally biased region" description="Polar residues" evidence="4">
    <location>
        <begin position="621"/>
        <end position="632"/>
    </location>
</feature>